<dbReference type="EC" id="2.4.-.-" evidence="2"/>
<organism evidence="2 4">
    <name type="scientific">Providencia huashanensis</name>
    <dbReference type="NCBI Taxonomy" id="3037798"/>
    <lineage>
        <taxon>Bacteria</taxon>
        <taxon>Pseudomonadati</taxon>
        <taxon>Pseudomonadota</taxon>
        <taxon>Gammaproteobacteria</taxon>
        <taxon>Enterobacterales</taxon>
        <taxon>Morganellaceae</taxon>
        <taxon>Providencia</taxon>
    </lineage>
</organism>
<dbReference type="InterPro" id="IPR001173">
    <property type="entry name" value="Glyco_trans_2-like"/>
</dbReference>
<reference evidence="2" key="1">
    <citation type="submission" date="2023-03" db="EMBL/GenBank/DDBJ databases">
        <title>a new species belonging to Providencia genus.</title>
        <authorList>
            <person name="Yang W."/>
            <person name="Hu F."/>
            <person name="Shen S."/>
            <person name="Ding L."/>
            <person name="Yin D."/>
        </authorList>
    </citation>
    <scope>NUCLEOTIDE SEQUENCE</scope>
    <source>
        <strain evidence="2">CRE-3FA-0001</strain>
    </source>
</reference>
<dbReference type="CDD" id="cd00761">
    <property type="entry name" value="Glyco_tranf_GTA_type"/>
    <property type="match status" value="1"/>
</dbReference>
<dbReference type="GO" id="GO:0016758">
    <property type="term" value="F:hexosyltransferase activity"/>
    <property type="evidence" value="ECO:0007669"/>
    <property type="project" value="UniProtKB-ARBA"/>
</dbReference>
<keyword evidence="5" id="KW-1185">Reference proteome</keyword>
<dbReference type="RefSeq" id="WP_166696401.1">
    <property type="nucleotide sequence ID" value="NZ_JARRYG010000007.1"/>
</dbReference>
<protein>
    <submittedName>
        <fullName evidence="2">Glycosyltransferase family 2 protein</fullName>
        <ecNumber evidence="2">2.4.-.-</ecNumber>
    </submittedName>
</protein>
<dbReference type="AlphaFoldDB" id="A0AA42FGS9"/>
<reference evidence="3" key="2">
    <citation type="submission" date="2023-07" db="EMBL/GenBank/DDBJ databases">
        <authorList>
            <person name="Yang W."/>
            <person name="Chen J."/>
            <person name="Ji P."/>
            <person name="Hu F."/>
        </authorList>
    </citation>
    <scope>NUCLEOTIDE SEQUENCE</scope>
    <source>
        <strain evidence="3">CRE-138-0111</strain>
    </source>
</reference>
<dbReference type="SUPFAM" id="SSF53448">
    <property type="entry name" value="Nucleotide-diphospho-sugar transferases"/>
    <property type="match status" value="1"/>
</dbReference>
<evidence type="ECO:0000259" key="1">
    <source>
        <dbReference type="Pfam" id="PF00535"/>
    </source>
</evidence>
<proteinExistence type="predicted"/>
<accession>A0AA42FGS9</accession>
<dbReference type="Pfam" id="PF00535">
    <property type="entry name" value="Glycos_transf_2"/>
    <property type="match status" value="1"/>
</dbReference>
<sequence>MNNQSFLMKNDAARSEPLVTVIIPVYNSSDFILDTINSIIIPDDCHVEIIIVDDGSTDDTVRIINHYFGINQVIKIISVPNGGVSKARNIGIQNAQGEFICFLDSDDQFEPSFLSILIKEMKENKVDVQLCGYYKHYVNNIDKQPKSYYDTQLLLRYLSEDISFHIGSMLIKKSFLDENNIFFNEKLFFGEDILFICQLLALAECKMSLDYLYHHNYRKDSLTTSIWDNDDYLHDIYAMQTLSKEIKKIYEGEDKNEVFNKLSKMVTNRKIRYLWKLFLSEKYSLLKELCDANFLDSQEYIQAEELPVKYKKRMMVFKLNNITLWKIIRLFNFKKVRSHL</sequence>
<dbReference type="Proteomes" id="UP001176478">
    <property type="component" value="Unassembled WGS sequence"/>
</dbReference>
<reference evidence="3" key="3">
    <citation type="journal article" date="2024" name="Int. J. Antimicrob. Agents">
        <title>Identification of a novel Providencia species showing multi-drug-resistant in three patients with hospital-acquired infection.</title>
        <authorList>
            <person name="Yang W."/>
            <person name="Chen J."/>
            <person name="Yang F."/>
            <person name="Ji P."/>
            <person name="Shen S."/>
            <person name="Yin D."/>
            <person name="Hu F."/>
        </authorList>
    </citation>
    <scope>NUCLEOTIDE SEQUENCE</scope>
    <source>
        <strain evidence="3">CRE-138-0111</strain>
    </source>
</reference>
<evidence type="ECO:0000313" key="5">
    <source>
        <dbReference type="Proteomes" id="UP001176478"/>
    </source>
</evidence>
<dbReference type="PANTHER" id="PTHR22916:SF3">
    <property type="entry name" value="UDP-GLCNAC:BETAGAL BETA-1,3-N-ACETYLGLUCOSAMINYLTRANSFERASE-LIKE PROTEIN 1"/>
    <property type="match status" value="1"/>
</dbReference>
<dbReference type="PANTHER" id="PTHR22916">
    <property type="entry name" value="GLYCOSYLTRANSFERASE"/>
    <property type="match status" value="1"/>
</dbReference>
<dbReference type="InterPro" id="IPR029044">
    <property type="entry name" value="Nucleotide-diphossugar_trans"/>
</dbReference>
<name>A0AA42FGS9_9GAMM</name>
<feature type="domain" description="Glycosyltransferase 2-like" evidence="1">
    <location>
        <begin position="20"/>
        <end position="171"/>
    </location>
</feature>
<evidence type="ECO:0000313" key="2">
    <source>
        <dbReference type="EMBL" id="MDG4696266.1"/>
    </source>
</evidence>
<dbReference type="EMBL" id="JARRYG010000007">
    <property type="protein sequence ID" value="MDG4696266.1"/>
    <property type="molecule type" value="Genomic_DNA"/>
</dbReference>
<keyword evidence="2" id="KW-0808">Transferase</keyword>
<keyword evidence="2" id="KW-0328">Glycosyltransferase</keyword>
<comment type="caution">
    <text evidence="2">The sequence shown here is derived from an EMBL/GenBank/DDBJ whole genome shotgun (WGS) entry which is preliminary data.</text>
</comment>
<dbReference type="Gene3D" id="3.90.550.10">
    <property type="entry name" value="Spore Coat Polysaccharide Biosynthesis Protein SpsA, Chain A"/>
    <property type="match status" value="1"/>
</dbReference>
<gene>
    <name evidence="2" type="ORF">P7V44_08440</name>
    <name evidence="3" type="ORF">Q5E86_13315</name>
</gene>
<dbReference type="Proteomes" id="UP001156701">
    <property type="component" value="Unassembled WGS sequence"/>
</dbReference>
<dbReference type="EMBL" id="JAUQTG010000007">
    <property type="protein sequence ID" value="MDO7857306.1"/>
    <property type="molecule type" value="Genomic_DNA"/>
</dbReference>
<evidence type="ECO:0000313" key="3">
    <source>
        <dbReference type="EMBL" id="MDO7857306.1"/>
    </source>
</evidence>
<evidence type="ECO:0000313" key="4">
    <source>
        <dbReference type="Proteomes" id="UP001156701"/>
    </source>
</evidence>